<evidence type="ECO:0000313" key="1">
    <source>
        <dbReference type="EMBL" id="OZG67121.1"/>
    </source>
</evidence>
<dbReference type="Proteomes" id="UP000216451">
    <property type="component" value="Unassembled WGS sequence"/>
</dbReference>
<dbReference type="GeneID" id="98295864"/>
<sequence length="89" mass="9936">MSGSDPYLIPGTKVLRNAVHAHSEQELADAENDRASFLAHENTVTPMERRIIHAAFEILWALVTHACLAYGRVLSQSSAKVRCYGRDDR</sequence>
<reference evidence="1 2" key="1">
    <citation type="journal article" date="2017" name="BMC Genomics">
        <title>Comparative genomic and phylogenomic analyses of the Bifidobacteriaceae family.</title>
        <authorList>
            <person name="Lugli G.A."/>
            <person name="Milani C."/>
            <person name="Turroni F."/>
            <person name="Duranti S."/>
            <person name="Mancabelli L."/>
            <person name="Mangifesta M."/>
            <person name="Ferrario C."/>
            <person name="Modesto M."/>
            <person name="Mattarelli P."/>
            <person name="Jiri K."/>
            <person name="van Sinderen D."/>
            <person name="Ventura M."/>
        </authorList>
    </citation>
    <scope>NUCLEOTIDE SEQUENCE [LARGE SCALE GENOMIC DNA]</scope>
    <source>
        <strain evidence="1 2">LMG 28769</strain>
    </source>
</reference>
<organism evidence="1 2">
    <name type="scientific">Bifidobacterium aquikefiri</name>
    <dbReference type="NCBI Taxonomy" id="1653207"/>
    <lineage>
        <taxon>Bacteria</taxon>
        <taxon>Bacillati</taxon>
        <taxon>Actinomycetota</taxon>
        <taxon>Actinomycetes</taxon>
        <taxon>Bifidobacteriales</taxon>
        <taxon>Bifidobacteriaceae</taxon>
        <taxon>Bifidobacterium</taxon>
    </lineage>
</organism>
<proteinExistence type="predicted"/>
<dbReference type="EMBL" id="MWXA01000005">
    <property type="protein sequence ID" value="OZG67121.1"/>
    <property type="molecule type" value="Genomic_DNA"/>
</dbReference>
<name>A0A261G6R3_9BIFI</name>
<comment type="caution">
    <text evidence="1">The sequence shown here is derived from an EMBL/GenBank/DDBJ whole genome shotgun (WGS) entry which is preliminary data.</text>
</comment>
<keyword evidence="2" id="KW-1185">Reference proteome</keyword>
<dbReference type="RefSeq" id="WP_094693609.1">
    <property type="nucleotide sequence ID" value="NZ_CALENZ010000003.1"/>
</dbReference>
<protein>
    <submittedName>
        <fullName evidence="1">Uncharacterized protein</fullName>
    </submittedName>
</protein>
<evidence type="ECO:0000313" key="2">
    <source>
        <dbReference type="Proteomes" id="UP000216451"/>
    </source>
</evidence>
<accession>A0A261G6R3</accession>
<dbReference type="AlphaFoldDB" id="A0A261G6R3"/>
<gene>
    <name evidence="1" type="ORF">BAQU_1193</name>
</gene>
<dbReference type="OrthoDB" id="9807853at2"/>